<evidence type="ECO:0000313" key="2">
    <source>
        <dbReference type="EMBL" id="BDQ38377.1"/>
    </source>
</evidence>
<reference evidence="2 3" key="1">
    <citation type="submission" date="2022-08" db="EMBL/GenBank/DDBJ databases">
        <title>Genome Sequence of the sulphate-reducing bacterium, Pseudodesulfovibrio sp. SYK.</title>
        <authorList>
            <person name="Kondo R."/>
            <person name="Kataoka T."/>
        </authorList>
    </citation>
    <scope>NUCLEOTIDE SEQUENCE [LARGE SCALE GENOMIC DNA]</scope>
    <source>
        <strain evidence="2 3">SYK</strain>
    </source>
</reference>
<gene>
    <name evidence="2" type="ORF">SYK_27370</name>
</gene>
<name>A0ABM8B3I6_9BACT</name>
<sequence length="66" mass="7003">MTPRHKEVPFVDRGMSHVVFKASFQRIMGDAAFAGTKAPGRGSSTGIVVGDSSGEKDPIQSLRVCP</sequence>
<dbReference type="EMBL" id="AP026709">
    <property type="protein sequence ID" value="BDQ38377.1"/>
    <property type="molecule type" value="Genomic_DNA"/>
</dbReference>
<organism evidence="2 3">
    <name type="scientific">Pseudodesulfovibrio nedwellii</name>
    <dbReference type="NCBI Taxonomy" id="2973072"/>
    <lineage>
        <taxon>Bacteria</taxon>
        <taxon>Pseudomonadati</taxon>
        <taxon>Thermodesulfobacteriota</taxon>
        <taxon>Desulfovibrionia</taxon>
        <taxon>Desulfovibrionales</taxon>
        <taxon>Desulfovibrionaceae</taxon>
    </lineage>
</organism>
<feature type="region of interest" description="Disordered" evidence="1">
    <location>
        <begin position="34"/>
        <end position="66"/>
    </location>
</feature>
<keyword evidence="3" id="KW-1185">Reference proteome</keyword>
<dbReference type="Proteomes" id="UP001317742">
    <property type="component" value="Chromosome"/>
</dbReference>
<proteinExistence type="predicted"/>
<accession>A0ABM8B3I6</accession>
<evidence type="ECO:0000313" key="3">
    <source>
        <dbReference type="Proteomes" id="UP001317742"/>
    </source>
</evidence>
<protein>
    <submittedName>
        <fullName evidence="2">Uncharacterized protein</fullName>
    </submittedName>
</protein>
<evidence type="ECO:0000256" key="1">
    <source>
        <dbReference type="SAM" id="MobiDB-lite"/>
    </source>
</evidence>